<dbReference type="Proteomes" id="UP000289200">
    <property type="component" value="Unassembled WGS sequence"/>
</dbReference>
<evidence type="ECO:0000256" key="3">
    <source>
        <dbReference type="ARBA" id="ARBA00022449"/>
    </source>
</evidence>
<dbReference type="OrthoDB" id="9810759at2"/>
<evidence type="ECO:0000256" key="2">
    <source>
        <dbReference type="ARBA" id="ARBA00022448"/>
    </source>
</evidence>
<evidence type="ECO:0000256" key="4">
    <source>
        <dbReference type="ARBA" id="ARBA00022475"/>
    </source>
</evidence>
<keyword evidence="8 9" id="KW-0472">Membrane</keyword>
<dbReference type="InterPro" id="IPR006153">
    <property type="entry name" value="Cation/H_exchanger_TM"/>
</dbReference>
<dbReference type="InterPro" id="IPR005170">
    <property type="entry name" value="Transptr-assoc_dom"/>
</dbReference>
<dbReference type="RefSeq" id="WP_129607298.1">
    <property type="nucleotide sequence ID" value="NZ_UWOC01000011.1"/>
</dbReference>
<keyword evidence="7" id="KW-0406">Ion transport</keyword>
<evidence type="ECO:0000259" key="10">
    <source>
        <dbReference type="SMART" id="SM01091"/>
    </source>
</evidence>
<accession>A0A3S4AY14</accession>
<proteinExistence type="predicted"/>
<feature type="transmembrane region" description="Helical" evidence="9">
    <location>
        <begin position="242"/>
        <end position="259"/>
    </location>
</feature>
<feature type="transmembrane region" description="Helical" evidence="9">
    <location>
        <begin position="186"/>
        <end position="206"/>
    </location>
</feature>
<evidence type="ECO:0000256" key="6">
    <source>
        <dbReference type="ARBA" id="ARBA00022989"/>
    </source>
</evidence>
<keyword evidence="2" id="KW-0813">Transport</keyword>
<dbReference type="SUPFAM" id="SSF56176">
    <property type="entry name" value="FAD-binding/transporter-associated domain-like"/>
    <property type="match status" value="1"/>
</dbReference>
<keyword evidence="5 9" id="KW-0812">Transmembrane</keyword>
<feature type="transmembrane region" description="Helical" evidence="9">
    <location>
        <begin position="271"/>
        <end position="293"/>
    </location>
</feature>
<feature type="transmembrane region" description="Helical" evidence="9">
    <location>
        <begin position="60"/>
        <end position="77"/>
    </location>
</feature>
<keyword evidence="12" id="KW-1185">Reference proteome</keyword>
<comment type="subcellular location">
    <subcellularLocation>
        <location evidence="1">Cell membrane</location>
        <topology evidence="1">Multi-pass membrane protein</topology>
    </subcellularLocation>
</comment>
<dbReference type="InterPro" id="IPR038770">
    <property type="entry name" value="Na+/solute_symporter_sf"/>
</dbReference>
<dbReference type="NCBIfam" id="NF003714">
    <property type="entry name" value="PRK05326.1-1"/>
    <property type="match status" value="1"/>
</dbReference>
<evidence type="ECO:0000256" key="5">
    <source>
        <dbReference type="ARBA" id="ARBA00022692"/>
    </source>
</evidence>
<evidence type="ECO:0000256" key="9">
    <source>
        <dbReference type="SAM" id="Phobius"/>
    </source>
</evidence>
<comment type="caution">
    <text evidence="11">The sequence shown here is derived from an EMBL/GenBank/DDBJ whole genome shotgun (WGS) entry which is preliminary data.</text>
</comment>
<feature type="transmembrane region" description="Helical" evidence="9">
    <location>
        <begin position="363"/>
        <end position="385"/>
    </location>
</feature>
<dbReference type="GO" id="GO:0005886">
    <property type="term" value="C:plasma membrane"/>
    <property type="evidence" value="ECO:0007669"/>
    <property type="project" value="UniProtKB-SubCell"/>
</dbReference>
<organism evidence="11 12">
    <name type="scientific">Rhodoplanes serenus</name>
    <dbReference type="NCBI Taxonomy" id="200615"/>
    <lineage>
        <taxon>Bacteria</taxon>
        <taxon>Pseudomonadati</taxon>
        <taxon>Pseudomonadota</taxon>
        <taxon>Alphaproteobacteria</taxon>
        <taxon>Hyphomicrobiales</taxon>
        <taxon>Nitrobacteraceae</taxon>
        <taxon>Rhodoplanes</taxon>
    </lineage>
</organism>
<evidence type="ECO:0000313" key="12">
    <source>
        <dbReference type="Proteomes" id="UP000289200"/>
    </source>
</evidence>
<dbReference type="PANTHER" id="PTHR32507:SF7">
    <property type="entry name" value="K(+)_H(+) ANTIPORTER NHAP2"/>
    <property type="match status" value="1"/>
</dbReference>
<feature type="transmembrane region" description="Helical" evidence="9">
    <location>
        <begin position="120"/>
        <end position="142"/>
    </location>
</feature>
<dbReference type="SMART" id="SM01091">
    <property type="entry name" value="CorC_HlyC"/>
    <property type="match status" value="1"/>
</dbReference>
<feature type="transmembrane region" description="Helical" evidence="9">
    <location>
        <begin position="6"/>
        <end position="28"/>
    </location>
</feature>
<evidence type="ECO:0000256" key="7">
    <source>
        <dbReference type="ARBA" id="ARBA00023065"/>
    </source>
</evidence>
<keyword evidence="6 9" id="KW-1133">Transmembrane helix</keyword>
<gene>
    <name evidence="11" type="primary">nhaP2</name>
    <name evidence="11" type="ORF">RHODGE_RHODGE_00209</name>
</gene>
<protein>
    <submittedName>
        <fullName evidence="11">K(+)/H(+) antiporter NhaP2</fullName>
    </submittedName>
</protein>
<sequence>MDALDTVSLSILLGALLVLVGILSSLVALRFGAPLLLVFLLLGMAAGEAGPGGVRFDDVRLAYLVGSVALALILFDGGLRTRFATFRSVLAPSLTLASIGVFFTAALTAPVVVYLLELSWLEALLVGSVVASTDAAAVFFLLSGRGLRLRPRVAATIEIESGTNDPLAIFLTILLVELLVAGDRPWPSIVLSLLGQGVGGAVLGLIGGRATVLALNRLALPQGLHAPFVTTAALTVFGVGQALHASGFLAVYLAGLIVGNRPTRAHNTVIAFLDAATWLAQIVMFVLLGLLAWPERLLANAGAALAVAAALMFFARPVAVLLCLAPFPFSWRERVFISWVGLRGAVGIFLASIPLLVELPNAQLYFNIGFVVVLVSLLVQGWTLAPAARWLRIALPRSEPAPRRVELDLPGQLEQELVGYHVGTNNPYLRRKIVPSWAKPVLVVRDERVLAAAEAGPIKPGDHIYLLAPPEKAQVLDRFFVDMPPPQKPDPRLLGDFFVGGDITLGSLGEIYGLAIAPADRGTTLADHFAARLGHPPQPGDVLPLGSIALVVHAEAKGRVTRVGLRLADADPEPSIRARRRPLRRLMRRVGSLVRALLLP</sequence>
<dbReference type="AlphaFoldDB" id="A0A3S4AY14"/>
<feature type="transmembrane region" description="Helical" evidence="9">
    <location>
        <begin position="299"/>
        <end position="324"/>
    </location>
</feature>
<dbReference type="Pfam" id="PF03471">
    <property type="entry name" value="CorC_HlyC"/>
    <property type="match status" value="1"/>
</dbReference>
<feature type="domain" description="Transporter-associated" evidence="10">
    <location>
        <begin position="490"/>
        <end position="569"/>
    </location>
</feature>
<reference evidence="12" key="1">
    <citation type="submission" date="2018-10" db="EMBL/GenBank/DDBJ databases">
        <authorList>
            <person name="Peiro R."/>
            <person name="Begona"/>
            <person name="Cbmso G."/>
            <person name="Lopez M."/>
            <person name="Gonzalez S."/>
            <person name="Sacristan E."/>
            <person name="Castillo E."/>
        </authorList>
    </citation>
    <scope>NUCLEOTIDE SEQUENCE [LARGE SCALE GENOMIC DNA]</scope>
</reference>
<feature type="transmembrane region" description="Helical" evidence="9">
    <location>
        <begin position="35"/>
        <end position="54"/>
    </location>
</feature>
<feature type="transmembrane region" description="Helical" evidence="9">
    <location>
        <begin position="336"/>
        <end position="357"/>
    </location>
</feature>
<dbReference type="PANTHER" id="PTHR32507">
    <property type="entry name" value="NA(+)/H(+) ANTIPORTER 1"/>
    <property type="match status" value="1"/>
</dbReference>
<keyword evidence="3" id="KW-0050">Antiport</keyword>
<dbReference type="Gene3D" id="1.20.1530.20">
    <property type="match status" value="1"/>
</dbReference>
<dbReference type="NCBIfam" id="NF003716">
    <property type="entry name" value="PRK05326.1-3"/>
    <property type="match status" value="1"/>
</dbReference>
<dbReference type="Pfam" id="PF00999">
    <property type="entry name" value="Na_H_Exchanger"/>
    <property type="match status" value="1"/>
</dbReference>
<name>A0A3S4AY14_9BRAD</name>
<dbReference type="EMBL" id="UWOC01000011">
    <property type="protein sequence ID" value="VCU06884.1"/>
    <property type="molecule type" value="Genomic_DNA"/>
</dbReference>
<dbReference type="NCBIfam" id="NF003715">
    <property type="entry name" value="PRK05326.1-2"/>
    <property type="match status" value="1"/>
</dbReference>
<evidence type="ECO:0000256" key="8">
    <source>
        <dbReference type="ARBA" id="ARBA00023136"/>
    </source>
</evidence>
<evidence type="ECO:0000313" key="11">
    <source>
        <dbReference type="EMBL" id="VCU06884.1"/>
    </source>
</evidence>
<dbReference type="GO" id="GO:1902600">
    <property type="term" value="P:proton transmembrane transport"/>
    <property type="evidence" value="ECO:0007669"/>
    <property type="project" value="InterPro"/>
</dbReference>
<keyword evidence="4" id="KW-1003">Cell membrane</keyword>
<feature type="transmembrane region" description="Helical" evidence="9">
    <location>
        <begin position="89"/>
        <end position="114"/>
    </location>
</feature>
<evidence type="ECO:0000256" key="1">
    <source>
        <dbReference type="ARBA" id="ARBA00004651"/>
    </source>
</evidence>
<dbReference type="GO" id="GO:0050660">
    <property type="term" value="F:flavin adenine dinucleotide binding"/>
    <property type="evidence" value="ECO:0007669"/>
    <property type="project" value="InterPro"/>
</dbReference>
<dbReference type="InterPro" id="IPR036318">
    <property type="entry name" value="FAD-bd_PCMH-like_sf"/>
</dbReference>
<dbReference type="GO" id="GO:0015297">
    <property type="term" value="F:antiporter activity"/>
    <property type="evidence" value="ECO:0007669"/>
    <property type="project" value="UniProtKB-KW"/>
</dbReference>